<keyword evidence="6" id="KW-1185">Reference proteome</keyword>
<dbReference type="PANTHER" id="PTHR43649">
    <property type="entry name" value="ARABINOSE-BINDING PROTEIN-RELATED"/>
    <property type="match status" value="1"/>
</dbReference>
<dbReference type="RefSeq" id="WP_068885095.1">
    <property type="nucleotide sequence ID" value="NZ_LNTU01000040.1"/>
</dbReference>
<dbReference type="GO" id="GO:0042597">
    <property type="term" value="C:periplasmic space"/>
    <property type="evidence" value="ECO:0007669"/>
    <property type="project" value="UniProtKB-SubCell"/>
</dbReference>
<accession>A0A135HNW8</accession>
<dbReference type="InterPro" id="IPR050490">
    <property type="entry name" value="Bact_solute-bd_prot1"/>
</dbReference>
<organism evidence="5 6">
    <name type="scientific">Paramesorhizobium deserti</name>
    <dbReference type="NCBI Taxonomy" id="1494590"/>
    <lineage>
        <taxon>Bacteria</taxon>
        <taxon>Pseudomonadati</taxon>
        <taxon>Pseudomonadota</taxon>
        <taxon>Alphaproteobacteria</taxon>
        <taxon>Hyphomicrobiales</taxon>
        <taxon>Phyllobacteriaceae</taxon>
        <taxon>Paramesorhizobium</taxon>
    </lineage>
</organism>
<comment type="similarity">
    <text evidence="2">Belongs to the bacterial solute-binding protein 1 family.</text>
</comment>
<feature type="chain" id="PRO_5007465163" evidence="4">
    <location>
        <begin position="23"/>
        <end position="436"/>
    </location>
</feature>
<feature type="signal peptide" evidence="4">
    <location>
        <begin position="1"/>
        <end position="22"/>
    </location>
</feature>
<reference evidence="5 6" key="1">
    <citation type="submission" date="2015-11" db="EMBL/GenBank/DDBJ databases">
        <title>Draft genome sequence of Paramesorhizobium deserti A-3-E, a strain highly resistant to diverse beta-lactam antibiotics.</title>
        <authorList>
            <person name="Lv R."/>
            <person name="Yang X."/>
            <person name="Fang N."/>
            <person name="Guo J."/>
            <person name="Luo X."/>
            <person name="Peng F."/>
            <person name="Yang R."/>
            <person name="Cui Y."/>
            <person name="Fang C."/>
            <person name="Song Y."/>
        </authorList>
    </citation>
    <scope>NUCLEOTIDE SEQUENCE [LARGE SCALE GENOMIC DNA]</scope>
    <source>
        <strain evidence="5 6">A-3-E</strain>
    </source>
</reference>
<evidence type="ECO:0000256" key="2">
    <source>
        <dbReference type="ARBA" id="ARBA00008520"/>
    </source>
</evidence>
<dbReference type="STRING" id="1494590.ATN84_21775"/>
<dbReference type="OrthoDB" id="7319459at2"/>
<protein>
    <submittedName>
        <fullName evidence="5">Sugar ABC transporter substrate-binding protein</fullName>
    </submittedName>
</protein>
<evidence type="ECO:0000313" key="5">
    <source>
        <dbReference type="EMBL" id="KXF74860.1"/>
    </source>
</evidence>
<dbReference type="SUPFAM" id="SSF53850">
    <property type="entry name" value="Periplasmic binding protein-like II"/>
    <property type="match status" value="1"/>
</dbReference>
<proteinExistence type="inferred from homology"/>
<evidence type="ECO:0000313" key="6">
    <source>
        <dbReference type="Proteomes" id="UP000070107"/>
    </source>
</evidence>
<dbReference type="AlphaFoldDB" id="A0A135HNW8"/>
<gene>
    <name evidence="5" type="ORF">ATN84_21775</name>
</gene>
<evidence type="ECO:0000256" key="1">
    <source>
        <dbReference type="ARBA" id="ARBA00004418"/>
    </source>
</evidence>
<dbReference type="Pfam" id="PF13416">
    <property type="entry name" value="SBP_bac_8"/>
    <property type="match status" value="1"/>
</dbReference>
<dbReference type="EMBL" id="LNTU01000040">
    <property type="protein sequence ID" value="KXF74860.1"/>
    <property type="molecule type" value="Genomic_DNA"/>
</dbReference>
<dbReference type="InterPro" id="IPR006059">
    <property type="entry name" value="SBP"/>
</dbReference>
<comment type="caution">
    <text evidence="5">The sequence shown here is derived from an EMBL/GenBank/DDBJ whole genome shotgun (WGS) entry which is preliminary data.</text>
</comment>
<dbReference type="PANTHER" id="PTHR43649:SF12">
    <property type="entry name" value="DIACETYLCHITOBIOSE BINDING PROTEIN DASA"/>
    <property type="match status" value="1"/>
</dbReference>
<evidence type="ECO:0000256" key="3">
    <source>
        <dbReference type="ARBA" id="ARBA00022764"/>
    </source>
</evidence>
<name>A0A135HNW8_9HYPH</name>
<keyword evidence="4" id="KW-0732">Signal</keyword>
<comment type="subcellular location">
    <subcellularLocation>
        <location evidence="1">Periplasm</location>
    </subcellularLocation>
</comment>
<dbReference type="Proteomes" id="UP000070107">
    <property type="component" value="Unassembled WGS sequence"/>
</dbReference>
<evidence type="ECO:0000256" key="4">
    <source>
        <dbReference type="SAM" id="SignalP"/>
    </source>
</evidence>
<dbReference type="Gene3D" id="3.40.190.10">
    <property type="entry name" value="Periplasmic binding protein-like II"/>
    <property type="match status" value="1"/>
</dbReference>
<sequence>MRRFLLCTAAMAALSWSSFAHAQTVIELQRFFGACEADYGKVTDVSSAVGECGIITSLINKFGADNPDIDVNVTTVEWPGYDQLNAQLASGAAPDVVSIHYSAISDYQARGLIEPVDEILAAQGIDPASFTDAARSGVTKEGQMFGLPFDNWTMLFHVNLNLMKEAGLVNADGTPILPKSIDEFFAQGKQFKEKTGKPYLVQILANETAVYARMLYTFLQQQNSDFFADPTKIKLMTPEARNVVEFMKRINDEGLTTPGLDYAAAVSAFANGAGGIAVNGTWLIGDYVAQSEKSDTALAGGYTVYPVPQLFPERDSTYADGHAWVLPKKDRTAEQTAALGKLFKFLAENDFQWARTGHLPAVKAVFDMPEFKALPFRDNIAKIAETGRSLPAEVQRQFAIQDIIGDEIGAAINGDKSVDDALESAESRINDLLANI</sequence>
<keyword evidence="3" id="KW-0574">Periplasm</keyword>